<sequence length="49" mass="5741">YAIALLKHNGDTRAELHRESFETCPECKRQKCLVPSDRIELTRHMREAS</sequence>
<reference evidence="1 2" key="2">
    <citation type="submission" date="2018-01" db="EMBL/GenBank/DDBJ databases">
        <title>Genomic study of Klebsiella pneumoniae.</title>
        <authorList>
            <person name="Yang Y."/>
            <person name="Bicalho R."/>
        </authorList>
    </citation>
    <scope>NUCLEOTIDE SEQUENCE [LARGE SCALE GENOMIC DNA]</scope>
    <source>
        <strain evidence="1 2">A5</strain>
    </source>
</reference>
<name>A0A2N5AJJ2_KLEVA</name>
<dbReference type="AlphaFoldDB" id="A0A2N5AJJ2"/>
<dbReference type="GO" id="GO:0016829">
    <property type="term" value="F:lyase activity"/>
    <property type="evidence" value="ECO:0007669"/>
    <property type="project" value="UniProtKB-KW"/>
</dbReference>
<proteinExistence type="predicted"/>
<dbReference type="EMBL" id="PICB01000276">
    <property type="protein sequence ID" value="PLP47144.1"/>
    <property type="molecule type" value="Genomic_DNA"/>
</dbReference>
<accession>A0A2N5AJJ2</accession>
<reference evidence="1 2" key="1">
    <citation type="submission" date="2017-11" db="EMBL/GenBank/DDBJ databases">
        <authorList>
            <person name="Han C.G."/>
        </authorList>
    </citation>
    <scope>NUCLEOTIDE SEQUENCE [LARGE SCALE GENOMIC DNA]</scope>
    <source>
        <strain evidence="1 2">A5</strain>
    </source>
</reference>
<gene>
    <name evidence="1" type="ORF">CWM98_07725</name>
</gene>
<feature type="non-terminal residue" evidence="1">
    <location>
        <position position="1"/>
    </location>
</feature>
<dbReference type="Proteomes" id="UP000234473">
    <property type="component" value="Unassembled WGS sequence"/>
</dbReference>
<organism evidence="1 2">
    <name type="scientific">Klebsiella variicola</name>
    <dbReference type="NCBI Taxonomy" id="244366"/>
    <lineage>
        <taxon>Bacteria</taxon>
        <taxon>Pseudomonadati</taxon>
        <taxon>Pseudomonadota</taxon>
        <taxon>Gammaproteobacteria</taxon>
        <taxon>Enterobacterales</taxon>
        <taxon>Enterobacteriaceae</taxon>
        <taxon>Klebsiella/Raoultella group</taxon>
        <taxon>Klebsiella</taxon>
        <taxon>Klebsiella pneumoniae complex</taxon>
    </lineage>
</organism>
<protein>
    <submittedName>
        <fullName evidence="1">Formate hydrogenlyase complex iron-sulfur subunit</fullName>
    </submittedName>
</protein>
<keyword evidence="1" id="KW-0456">Lyase</keyword>
<evidence type="ECO:0000313" key="1">
    <source>
        <dbReference type="EMBL" id="PLP47144.1"/>
    </source>
</evidence>
<evidence type="ECO:0000313" key="2">
    <source>
        <dbReference type="Proteomes" id="UP000234473"/>
    </source>
</evidence>
<comment type="caution">
    <text evidence="1">The sequence shown here is derived from an EMBL/GenBank/DDBJ whole genome shotgun (WGS) entry which is preliminary data.</text>
</comment>